<dbReference type="AlphaFoldDB" id="A0A212AQN3"/>
<organism evidence="7 8">
    <name type="scientific">Haematobacter missouriensis</name>
    <dbReference type="NCBI Taxonomy" id="366616"/>
    <lineage>
        <taxon>Bacteria</taxon>
        <taxon>Pseudomonadati</taxon>
        <taxon>Pseudomonadota</taxon>
        <taxon>Alphaproteobacteria</taxon>
        <taxon>Rhodobacterales</taxon>
        <taxon>Paracoccaceae</taxon>
        <taxon>Haematobacter</taxon>
    </lineage>
</organism>
<dbReference type="GO" id="GO:0003676">
    <property type="term" value="F:nucleic acid binding"/>
    <property type="evidence" value="ECO:0007669"/>
    <property type="project" value="InterPro"/>
</dbReference>
<keyword evidence="9" id="KW-1185">Reference proteome</keyword>
<feature type="domain" description="HNH nuclease" evidence="5">
    <location>
        <begin position="50"/>
        <end position="104"/>
    </location>
</feature>
<evidence type="ECO:0000256" key="3">
    <source>
        <dbReference type="ARBA" id="ARBA00038412"/>
    </source>
</evidence>
<dbReference type="Gene3D" id="1.10.30.50">
    <property type="match status" value="1"/>
</dbReference>
<dbReference type="GO" id="GO:0016787">
    <property type="term" value="F:hydrolase activity"/>
    <property type="evidence" value="ECO:0007669"/>
    <property type="project" value="UniProtKB-KW"/>
</dbReference>
<evidence type="ECO:0000313" key="6">
    <source>
        <dbReference type="EMBL" id="OWJ73893.1"/>
    </source>
</evidence>
<dbReference type="SMART" id="SM00507">
    <property type="entry name" value="HNHc"/>
    <property type="match status" value="1"/>
</dbReference>
<evidence type="ECO:0000256" key="1">
    <source>
        <dbReference type="ARBA" id="ARBA00022722"/>
    </source>
</evidence>
<dbReference type="Pfam" id="PF01844">
    <property type="entry name" value="HNH"/>
    <property type="match status" value="1"/>
</dbReference>
<dbReference type="GO" id="GO:0004519">
    <property type="term" value="F:endonuclease activity"/>
    <property type="evidence" value="ECO:0007669"/>
    <property type="project" value="UniProtKB-KW"/>
</dbReference>
<evidence type="ECO:0000313" key="8">
    <source>
        <dbReference type="Proteomes" id="UP000196640"/>
    </source>
</evidence>
<dbReference type="STRING" id="366616.CG51_05905"/>
<comment type="similarity">
    <text evidence="3">Belongs to the HNH nuclease family.</text>
</comment>
<keyword evidence="1" id="KW-0540">Nuclease</keyword>
<gene>
    <name evidence="7" type="ORF">CDV52_09885</name>
    <name evidence="6" type="ORF">CDV53_14280</name>
</gene>
<dbReference type="EMBL" id="NIPV01000086">
    <property type="protein sequence ID" value="OWJ73893.1"/>
    <property type="molecule type" value="Genomic_DNA"/>
</dbReference>
<dbReference type="CDD" id="cd00085">
    <property type="entry name" value="HNHc"/>
    <property type="match status" value="1"/>
</dbReference>
<protein>
    <recommendedName>
        <fullName evidence="4">Putative HNH nuclease YajD</fullName>
    </recommendedName>
</protein>
<evidence type="ECO:0000259" key="5">
    <source>
        <dbReference type="SMART" id="SM00507"/>
    </source>
</evidence>
<keyword evidence="2" id="KW-0378">Hydrolase</keyword>
<dbReference type="InterPro" id="IPR002711">
    <property type="entry name" value="HNH"/>
</dbReference>
<dbReference type="GO" id="GO:0008270">
    <property type="term" value="F:zinc ion binding"/>
    <property type="evidence" value="ECO:0007669"/>
    <property type="project" value="InterPro"/>
</dbReference>
<dbReference type="RefSeq" id="WP_051930457.1">
    <property type="nucleotide sequence ID" value="NZ_JFGS01000017.1"/>
</dbReference>
<dbReference type="Proteomes" id="UP000214673">
    <property type="component" value="Unassembled WGS sequence"/>
</dbReference>
<reference evidence="8 9" key="1">
    <citation type="submission" date="2016-11" db="EMBL/GenBank/DDBJ databases">
        <title>Comparison of Traditional DNA-DNA Hybridization with In Silico Genomic Analysis.</title>
        <authorList>
            <person name="Nicholson A.C."/>
            <person name="Sammons S."/>
            <person name="Humrighouse B.W."/>
            <person name="Graziano J."/>
            <person name="Lasker B."/>
            <person name="Whitney A.M."/>
            <person name="Mcquiston J.R."/>
        </authorList>
    </citation>
    <scope>NUCLEOTIDE SEQUENCE [LARGE SCALE GENOMIC DNA]</scope>
    <source>
        <strain evidence="6 9">H1892</strain>
        <strain evidence="7 8">H2381</strain>
    </source>
</reference>
<sequence>MARLTILKPKVAKLAPMMRAAPPRVSADTGADWSSLYDLQAWRRKPDGLRWRTLVRDSFICRMCGRLETDTSKLHADHKTPHRGDMALFLDPDNVWCLCETCHNRDKQAIEKGGKLRRPRRVGLDGYPV</sequence>
<dbReference type="GO" id="GO:0005829">
    <property type="term" value="C:cytosol"/>
    <property type="evidence" value="ECO:0007669"/>
    <property type="project" value="TreeGrafter"/>
</dbReference>
<dbReference type="PANTHER" id="PTHR41286">
    <property type="entry name" value="HNH NUCLEASE YAJD-RELATED"/>
    <property type="match status" value="1"/>
</dbReference>
<evidence type="ECO:0000313" key="9">
    <source>
        <dbReference type="Proteomes" id="UP000214673"/>
    </source>
</evidence>
<keyword evidence="7" id="KW-0255">Endonuclease</keyword>
<evidence type="ECO:0000256" key="4">
    <source>
        <dbReference type="ARBA" id="ARBA00040194"/>
    </source>
</evidence>
<comment type="caution">
    <text evidence="7">The sequence shown here is derived from an EMBL/GenBank/DDBJ whole genome shotgun (WGS) entry which is preliminary data.</text>
</comment>
<evidence type="ECO:0000256" key="2">
    <source>
        <dbReference type="ARBA" id="ARBA00022801"/>
    </source>
</evidence>
<dbReference type="EMBL" id="NIPX01000015">
    <property type="protein sequence ID" value="OWJ83810.1"/>
    <property type="molecule type" value="Genomic_DNA"/>
</dbReference>
<dbReference type="PANTHER" id="PTHR41286:SF1">
    <property type="entry name" value="HNH NUCLEASE YAJD-RELATED"/>
    <property type="match status" value="1"/>
</dbReference>
<evidence type="ECO:0000313" key="7">
    <source>
        <dbReference type="EMBL" id="OWJ83810.1"/>
    </source>
</evidence>
<dbReference type="OrthoDB" id="5292295at2"/>
<name>A0A212AQN3_9RHOB</name>
<dbReference type="InterPro" id="IPR003615">
    <property type="entry name" value="HNH_nuc"/>
</dbReference>
<dbReference type="Proteomes" id="UP000196640">
    <property type="component" value="Unassembled WGS sequence"/>
</dbReference>
<proteinExistence type="inferred from homology"/>
<accession>A0A212AQN3</accession>